<dbReference type="RefSeq" id="WP_209141858.1">
    <property type="nucleotide sequence ID" value="NZ_JAGHKO010000011.1"/>
</dbReference>
<feature type="transmembrane region" description="Helical" evidence="8">
    <location>
        <begin position="380"/>
        <end position="399"/>
    </location>
</feature>
<dbReference type="InterPro" id="IPR009218">
    <property type="entry name" value="HD_phosphohydro"/>
</dbReference>
<evidence type="ECO:0000256" key="1">
    <source>
        <dbReference type="ARBA" id="ARBA00004236"/>
    </source>
</evidence>
<dbReference type="Pfam" id="PF18967">
    <property type="entry name" value="PycTM"/>
    <property type="match status" value="1"/>
</dbReference>
<comment type="caution">
    <text evidence="10">The sequence shown here is derived from an EMBL/GenBank/DDBJ whole genome shotgun (WGS) entry which is preliminary data.</text>
</comment>
<name>A0ABS3Z0W0_9BACT</name>
<protein>
    <submittedName>
        <fullName evidence="10">HD domain-containing protein</fullName>
    </submittedName>
</protein>
<gene>
    <name evidence="10" type="ORF">J7I42_26210</name>
</gene>
<feature type="domain" description="HD/PDEase" evidence="9">
    <location>
        <begin position="27"/>
        <end position="141"/>
    </location>
</feature>
<keyword evidence="7 8" id="KW-0472">Membrane</keyword>
<evidence type="ECO:0000256" key="4">
    <source>
        <dbReference type="ARBA" id="ARBA00022741"/>
    </source>
</evidence>
<evidence type="ECO:0000313" key="10">
    <source>
        <dbReference type="EMBL" id="MBO9203806.1"/>
    </source>
</evidence>
<dbReference type="Proteomes" id="UP000677244">
    <property type="component" value="Unassembled WGS sequence"/>
</dbReference>
<sequence>MKITREIQQQAAEYVRVYLTDKLSQLYCYHNFQHTKNIINAINEIADGMRLNDQQRLILLVAGWFHDIGYVYEIEGHEQISARMAERFLKDKRVDAEDISMVKSCILATTYPQHPGSILEQVICDADLLHLGKKYFLQKAALIREEWSLTRKFTYTDEQWHSLNLEFISKHVFHTAYCRKNYDKRKYKNIVFLTKLLRENRKKQSLQVKKENDIELESEKNGREMKMERGVETFFRTTSHNHMQLSSMADTKAHILLTINSILISIVISVLTKKVDQSTYLVWPIALLLFVCLVTTVFAVLTTKPKLSKGIFTEEQVARGEANLMFFGNFHNMDLKTYDWGVKEIMNDRDYLYSSMTRDIYYLGKVLALKYRYLNIGYKVFMYGLIVSVVAYGICFICMR</sequence>
<dbReference type="SUPFAM" id="SSF109604">
    <property type="entry name" value="HD-domain/PDEase-like"/>
    <property type="match status" value="1"/>
</dbReference>
<feature type="transmembrane region" description="Helical" evidence="8">
    <location>
        <begin position="278"/>
        <end position="301"/>
    </location>
</feature>
<comment type="subcellular location">
    <subcellularLocation>
        <location evidence="1">Cell membrane</location>
    </subcellularLocation>
</comment>
<keyword evidence="3 8" id="KW-0812">Transmembrane</keyword>
<keyword evidence="4" id="KW-0547">Nucleotide-binding</keyword>
<evidence type="ECO:0000256" key="2">
    <source>
        <dbReference type="ARBA" id="ARBA00022475"/>
    </source>
</evidence>
<evidence type="ECO:0000256" key="6">
    <source>
        <dbReference type="ARBA" id="ARBA00023118"/>
    </source>
</evidence>
<feature type="transmembrane region" description="Helical" evidence="8">
    <location>
        <begin position="253"/>
        <end position="272"/>
    </location>
</feature>
<keyword evidence="5 8" id="KW-1133">Transmembrane helix</keyword>
<dbReference type="PANTHER" id="PTHR21174:SF0">
    <property type="entry name" value="HD PHOSPHOHYDROLASE FAMILY PROTEIN-RELATED"/>
    <property type="match status" value="1"/>
</dbReference>
<keyword evidence="6" id="KW-0051">Antiviral defense</keyword>
<dbReference type="CDD" id="cd00077">
    <property type="entry name" value="HDc"/>
    <property type="match status" value="1"/>
</dbReference>
<dbReference type="EMBL" id="JAGHKO010000011">
    <property type="protein sequence ID" value="MBO9203806.1"/>
    <property type="molecule type" value="Genomic_DNA"/>
</dbReference>
<proteinExistence type="predicted"/>
<organism evidence="10 11">
    <name type="scientific">Niastella soli</name>
    <dbReference type="NCBI Taxonomy" id="2821487"/>
    <lineage>
        <taxon>Bacteria</taxon>
        <taxon>Pseudomonadati</taxon>
        <taxon>Bacteroidota</taxon>
        <taxon>Chitinophagia</taxon>
        <taxon>Chitinophagales</taxon>
        <taxon>Chitinophagaceae</taxon>
        <taxon>Niastella</taxon>
    </lineage>
</organism>
<evidence type="ECO:0000256" key="5">
    <source>
        <dbReference type="ARBA" id="ARBA00022989"/>
    </source>
</evidence>
<reference evidence="10 11" key="1">
    <citation type="submission" date="2021-03" db="EMBL/GenBank/DDBJ databases">
        <title>Assistant Professor.</title>
        <authorList>
            <person name="Huq M.A."/>
        </authorList>
    </citation>
    <scope>NUCLEOTIDE SEQUENCE [LARGE SCALE GENOMIC DNA]</scope>
    <source>
        <strain evidence="10 11">MAH-29</strain>
    </source>
</reference>
<evidence type="ECO:0000259" key="9">
    <source>
        <dbReference type="SMART" id="SM00471"/>
    </source>
</evidence>
<keyword evidence="11" id="KW-1185">Reference proteome</keyword>
<dbReference type="Pfam" id="PF01966">
    <property type="entry name" value="HD"/>
    <property type="match status" value="1"/>
</dbReference>
<dbReference type="InterPro" id="IPR043760">
    <property type="entry name" value="PycTM_dom"/>
</dbReference>
<evidence type="ECO:0000256" key="8">
    <source>
        <dbReference type="SAM" id="Phobius"/>
    </source>
</evidence>
<keyword evidence="2" id="KW-1003">Cell membrane</keyword>
<dbReference type="SMART" id="SM00471">
    <property type="entry name" value="HDc"/>
    <property type="match status" value="1"/>
</dbReference>
<evidence type="ECO:0000256" key="7">
    <source>
        <dbReference type="ARBA" id="ARBA00023136"/>
    </source>
</evidence>
<evidence type="ECO:0000256" key="3">
    <source>
        <dbReference type="ARBA" id="ARBA00022692"/>
    </source>
</evidence>
<dbReference type="InterPro" id="IPR006674">
    <property type="entry name" value="HD_domain"/>
</dbReference>
<dbReference type="InterPro" id="IPR003607">
    <property type="entry name" value="HD/PDEase_dom"/>
</dbReference>
<dbReference type="Gene3D" id="1.10.3210.10">
    <property type="entry name" value="Hypothetical protein af1432"/>
    <property type="match status" value="1"/>
</dbReference>
<accession>A0ABS3Z0W0</accession>
<evidence type="ECO:0000313" key="11">
    <source>
        <dbReference type="Proteomes" id="UP000677244"/>
    </source>
</evidence>
<dbReference type="PANTHER" id="PTHR21174">
    <property type="match status" value="1"/>
</dbReference>